<dbReference type="PANTHER" id="PTHR21377:SF0">
    <property type="entry name" value="PROTEIN FAM210B, MITOCHONDRIAL"/>
    <property type="match status" value="1"/>
</dbReference>
<dbReference type="InterPro" id="IPR045866">
    <property type="entry name" value="FAM210A/B-like"/>
</dbReference>
<reference evidence="2" key="2">
    <citation type="submission" date="2019-06" db="EMBL/GenBank/DDBJ databases">
        <title>Genomics analysis of Aphanomyces spp. identifies a new class of oomycete effector associated with host adaptation.</title>
        <authorList>
            <person name="Gaulin E."/>
        </authorList>
    </citation>
    <scope>NUCLEOTIDE SEQUENCE</scope>
    <source>
        <strain evidence="2">CBS 578.67</strain>
    </source>
</reference>
<dbReference type="PANTHER" id="PTHR21377">
    <property type="entry name" value="PROTEIN FAM210B, MITOCHONDRIAL"/>
    <property type="match status" value="1"/>
</dbReference>
<dbReference type="GO" id="GO:0005739">
    <property type="term" value="C:mitochondrion"/>
    <property type="evidence" value="ECO:0007669"/>
    <property type="project" value="TreeGrafter"/>
</dbReference>
<gene>
    <name evidence="3" type="primary">Aste57867_3381</name>
    <name evidence="2" type="ORF">As57867_003371</name>
    <name evidence="3" type="ORF">ASTE57867_3381</name>
</gene>
<feature type="domain" description="DUF1279" evidence="1">
    <location>
        <begin position="1"/>
        <end position="80"/>
    </location>
</feature>
<dbReference type="EMBL" id="CAADRA010000591">
    <property type="protein sequence ID" value="VFT80547.1"/>
    <property type="molecule type" value="Genomic_DNA"/>
</dbReference>
<proteinExistence type="predicted"/>
<name>A0A485KB95_9STRA</name>
<dbReference type="EMBL" id="VJMH01000591">
    <property type="protein sequence ID" value="KAF0715404.1"/>
    <property type="molecule type" value="Genomic_DNA"/>
</dbReference>
<evidence type="ECO:0000313" key="2">
    <source>
        <dbReference type="EMBL" id="KAF0715404.1"/>
    </source>
</evidence>
<dbReference type="InterPro" id="IPR009688">
    <property type="entry name" value="FAM210A/B-like_dom"/>
</dbReference>
<evidence type="ECO:0000259" key="1">
    <source>
        <dbReference type="Pfam" id="PF06916"/>
    </source>
</evidence>
<accession>A0A485KB95</accession>
<dbReference type="AlphaFoldDB" id="A0A485KB95"/>
<dbReference type="Proteomes" id="UP000332933">
    <property type="component" value="Unassembled WGS sequence"/>
</dbReference>
<organism evidence="3 4">
    <name type="scientific">Aphanomyces stellatus</name>
    <dbReference type="NCBI Taxonomy" id="120398"/>
    <lineage>
        <taxon>Eukaryota</taxon>
        <taxon>Sar</taxon>
        <taxon>Stramenopiles</taxon>
        <taxon>Oomycota</taxon>
        <taxon>Saprolegniomycetes</taxon>
        <taxon>Saprolegniales</taxon>
        <taxon>Verrucalvaceae</taxon>
        <taxon>Aphanomyces</taxon>
    </lineage>
</organism>
<evidence type="ECO:0000313" key="4">
    <source>
        <dbReference type="Proteomes" id="UP000332933"/>
    </source>
</evidence>
<keyword evidence="4" id="KW-1185">Reference proteome</keyword>
<protein>
    <submittedName>
        <fullName evidence="3">Aste57867_3381 protein</fullName>
    </submittedName>
</protein>
<evidence type="ECO:0000313" key="3">
    <source>
        <dbReference type="EMBL" id="VFT80547.1"/>
    </source>
</evidence>
<dbReference type="Pfam" id="PF06916">
    <property type="entry name" value="FAM210A-B_dom"/>
    <property type="match status" value="1"/>
</dbReference>
<sequence>MKNYGKIALVFHGSLFATTLGATYTCVRLGMDVRHIKIPFVNLENIDPDAGSFLLAYLVTLATARFVGPLRGGITIVTTPWIARLLKRKP</sequence>
<dbReference type="OrthoDB" id="426386at2759"/>
<reference evidence="3 4" key="1">
    <citation type="submission" date="2019-03" db="EMBL/GenBank/DDBJ databases">
        <authorList>
            <person name="Gaulin E."/>
            <person name="Dumas B."/>
        </authorList>
    </citation>
    <scope>NUCLEOTIDE SEQUENCE [LARGE SCALE GENOMIC DNA]</scope>
    <source>
        <strain evidence="3">CBS 568.67</strain>
    </source>
</reference>